<accession>A0A834I3Q2</accession>
<dbReference type="EMBL" id="JAACXV010013874">
    <property type="protein sequence ID" value="KAF7271971.1"/>
    <property type="molecule type" value="Genomic_DNA"/>
</dbReference>
<proteinExistence type="predicted"/>
<protein>
    <submittedName>
        <fullName evidence="2">Uncharacterized protein</fullName>
    </submittedName>
</protein>
<gene>
    <name evidence="2" type="ORF">GWI33_015207</name>
</gene>
<organism evidence="2 3">
    <name type="scientific">Rhynchophorus ferrugineus</name>
    <name type="common">Red palm weevil</name>
    <name type="synonym">Curculio ferrugineus</name>
    <dbReference type="NCBI Taxonomy" id="354439"/>
    <lineage>
        <taxon>Eukaryota</taxon>
        <taxon>Metazoa</taxon>
        <taxon>Ecdysozoa</taxon>
        <taxon>Arthropoda</taxon>
        <taxon>Hexapoda</taxon>
        <taxon>Insecta</taxon>
        <taxon>Pterygota</taxon>
        <taxon>Neoptera</taxon>
        <taxon>Endopterygota</taxon>
        <taxon>Coleoptera</taxon>
        <taxon>Polyphaga</taxon>
        <taxon>Cucujiformia</taxon>
        <taxon>Curculionidae</taxon>
        <taxon>Dryophthorinae</taxon>
        <taxon>Rhynchophorus</taxon>
    </lineage>
</organism>
<keyword evidence="3" id="KW-1185">Reference proteome</keyword>
<evidence type="ECO:0000313" key="2">
    <source>
        <dbReference type="EMBL" id="KAF7271971.1"/>
    </source>
</evidence>
<evidence type="ECO:0000256" key="1">
    <source>
        <dbReference type="SAM" id="MobiDB-lite"/>
    </source>
</evidence>
<evidence type="ECO:0000313" key="3">
    <source>
        <dbReference type="Proteomes" id="UP000625711"/>
    </source>
</evidence>
<feature type="region of interest" description="Disordered" evidence="1">
    <location>
        <begin position="1"/>
        <end position="24"/>
    </location>
</feature>
<dbReference type="AlphaFoldDB" id="A0A834I3Q2"/>
<reference evidence="2" key="1">
    <citation type="submission" date="2020-08" db="EMBL/GenBank/DDBJ databases">
        <title>Genome sequencing and assembly of the red palm weevil Rhynchophorus ferrugineus.</title>
        <authorList>
            <person name="Dias G.B."/>
            <person name="Bergman C.M."/>
            <person name="Manee M."/>
        </authorList>
    </citation>
    <scope>NUCLEOTIDE SEQUENCE</scope>
    <source>
        <strain evidence="2">AA-2017</strain>
        <tissue evidence="2">Whole larva</tissue>
    </source>
</reference>
<sequence>MEALARDKCETDRVTHTHTHARDERERVLVPGVRTSVEKNNSLSRDRVVFSLRLSLRFSGLDVVGSSDRQQRAGTGRGQTGVVVRVAVGYPAGPFCSIGFLVDHESHSSDYKYVGCRGAFGAERMIVNQWVDVCGCCEMASEFKESLCIVLVGRVFGWS</sequence>
<comment type="caution">
    <text evidence="2">The sequence shown here is derived from an EMBL/GenBank/DDBJ whole genome shotgun (WGS) entry which is preliminary data.</text>
</comment>
<name>A0A834I3Q2_RHYFE</name>
<dbReference type="Proteomes" id="UP000625711">
    <property type="component" value="Unassembled WGS sequence"/>
</dbReference>